<gene>
    <name evidence="3" type="primary">rpfG</name>
    <name evidence="3" type="ORF">SCFA_220069</name>
</gene>
<protein>
    <submittedName>
        <fullName evidence="3">Cyclic di-GMP phosphodiesterase response regulator RpfG</fullName>
        <ecNumber evidence="3">3.1.4.52</ecNumber>
    </submittedName>
</protein>
<dbReference type="InterPro" id="IPR037522">
    <property type="entry name" value="HD_GYP_dom"/>
</dbReference>
<dbReference type="NCBIfam" id="TIGR00277">
    <property type="entry name" value="HDIG"/>
    <property type="match status" value="1"/>
</dbReference>
<dbReference type="InterPro" id="IPR006675">
    <property type="entry name" value="HDIG_dom"/>
</dbReference>
<evidence type="ECO:0000313" key="3">
    <source>
        <dbReference type="EMBL" id="VFU13828.1"/>
    </source>
</evidence>
<dbReference type="PANTHER" id="PTHR43155:SF2">
    <property type="entry name" value="CYCLIC DI-GMP PHOSPHODIESTERASE PA4108"/>
    <property type="match status" value="1"/>
</dbReference>
<evidence type="ECO:0000259" key="2">
    <source>
        <dbReference type="PROSITE" id="PS51832"/>
    </source>
</evidence>
<name>A0A485LZB2_9ZZZZ</name>
<sequence>MQKNTLQTAAKIAHRLGARDPYSEDHAQRVSWYAWRLARRLRLPKNEVEDIRMAGLLHDIGKIRFSSKVFRNVKEHPSKSILKQIKKHPDTGKTILEDQGFPPKVIDYVYSHHEREDGTGYPRGITGENIPLGAKIIGIADTFDALITDRPYQKRRSLKEAFLVLRKLSLSSFDPVLVETLITEITINGL</sequence>
<evidence type="ECO:0000259" key="1">
    <source>
        <dbReference type="PROSITE" id="PS51831"/>
    </source>
</evidence>
<dbReference type="SUPFAM" id="SSF109604">
    <property type="entry name" value="HD-domain/PDEase-like"/>
    <property type="match status" value="1"/>
</dbReference>
<dbReference type="InterPro" id="IPR003607">
    <property type="entry name" value="HD/PDEase_dom"/>
</dbReference>
<organism evidence="3">
    <name type="scientific">anaerobic digester metagenome</name>
    <dbReference type="NCBI Taxonomy" id="1263854"/>
    <lineage>
        <taxon>unclassified sequences</taxon>
        <taxon>metagenomes</taxon>
        <taxon>ecological metagenomes</taxon>
    </lineage>
</organism>
<dbReference type="GO" id="GO:0071111">
    <property type="term" value="F:cyclic-guanylate-specific phosphodiesterase activity"/>
    <property type="evidence" value="ECO:0007669"/>
    <property type="project" value="UniProtKB-EC"/>
</dbReference>
<dbReference type="CDD" id="cd00077">
    <property type="entry name" value="HDc"/>
    <property type="match status" value="1"/>
</dbReference>
<accession>A0A485LZB2</accession>
<dbReference type="InterPro" id="IPR006674">
    <property type="entry name" value="HD_domain"/>
</dbReference>
<reference evidence="3" key="1">
    <citation type="submission" date="2019-03" db="EMBL/GenBank/DDBJ databases">
        <authorList>
            <person name="Hao L."/>
        </authorList>
    </citation>
    <scope>NUCLEOTIDE SEQUENCE</scope>
</reference>
<dbReference type="SMART" id="SM00471">
    <property type="entry name" value="HDc"/>
    <property type="match status" value="1"/>
</dbReference>
<dbReference type="EMBL" id="CAADRM010000084">
    <property type="protein sequence ID" value="VFU13828.1"/>
    <property type="molecule type" value="Genomic_DNA"/>
</dbReference>
<proteinExistence type="predicted"/>
<dbReference type="Pfam" id="PF13487">
    <property type="entry name" value="HD_5"/>
    <property type="match status" value="1"/>
</dbReference>
<dbReference type="PROSITE" id="PS51832">
    <property type="entry name" value="HD_GYP"/>
    <property type="match status" value="1"/>
</dbReference>
<feature type="domain" description="HD-GYP" evidence="2">
    <location>
        <begin position="1"/>
        <end position="190"/>
    </location>
</feature>
<dbReference type="Gene3D" id="1.10.3210.10">
    <property type="entry name" value="Hypothetical protein af1432"/>
    <property type="match status" value="1"/>
</dbReference>
<dbReference type="PROSITE" id="PS51831">
    <property type="entry name" value="HD"/>
    <property type="match status" value="1"/>
</dbReference>
<dbReference type="PANTHER" id="PTHR43155">
    <property type="entry name" value="CYCLIC DI-GMP PHOSPHODIESTERASE PA4108-RELATED"/>
    <property type="match status" value="1"/>
</dbReference>
<feature type="domain" description="HD" evidence="1">
    <location>
        <begin position="23"/>
        <end position="146"/>
    </location>
</feature>
<keyword evidence="3" id="KW-0378">Hydrolase</keyword>
<dbReference type="AlphaFoldDB" id="A0A485LZB2"/>
<dbReference type="EC" id="3.1.4.52" evidence="3"/>